<feature type="compositionally biased region" description="Polar residues" evidence="1">
    <location>
        <begin position="1"/>
        <end position="22"/>
    </location>
</feature>
<dbReference type="Proteomes" id="UP000054279">
    <property type="component" value="Unassembled WGS sequence"/>
</dbReference>
<dbReference type="OrthoDB" id="3361009at2759"/>
<feature type="region of interest" description="Disordered" evidence="1">
    <location>
        <begin position="1"/>
        <end position="36"/>
    </location>
</feature>
<evidence type="ECO:0000313" key="2">
    <source>
        <dbReference type="EMBL" id="KIJ24204.1"/>
    </source>
</evidence>
<keyword evidence="4" id="KW-1185">Reference proteome</keyword>
<sequence>MPSEVTQPTRSDSTPQQASTQPGDGARAHNEEDKVPWKDEVIGYAKVTRGKLLGKKDTVEMGHQILEGEVKPKETHKD</sequence>
<organism evidence="2 4">
    <name type="scientific">Sphaerobolus stellatus (strain SS14)</name>
    <dbReference type="NCBI Taxonomy" id="990650"/>
    <lineage>
        <taxon>Eukaryota</taxon>
        <taxon>Fungi</taxon>
        <taxon>Dikarya</taxon>
        <taxon>Basidiomycota</taxon>
        <taxon>Agaricomycotina</taxon>
        <taxon>Agaricomycetes</taxon>
        <taxon>Phallomycetidae</taxon>
        <taxon>Geastrales</taxon>
        <taxon>Sphaerobolaceae</taxon>
        <taxon>Sphaerobolus</taxon>
    </lineage>
</organism>
<dbReference type="EMBL" id="KN837517">
    <property type="protein sequence ID" value="KIJ24204.1"/>
    <property type="molecule type" value="Genomic_DNA"/>
</dbReference>
<proteinExistence type="predicted"/>
<evidence type="ECO:0000256" key="1">
    <source>
        <dbReference type="SAM" id="MobiDB-lite"/>
    </source>
</evidence>
<dbReference type="AlphaFoldDB" id="A0A0C9TQH9"/>
<dbReference type="HOGENOM" id="CLU_156017_2_0_1"/>
<dbReference type="EMBL" id="KN837158">
    <property type="protein sequence ID" value="KIJ38752.1"/>
    <property type="molecule type" value="Genomic_DNA"/>
</dbReference>
<name>A0A0C9TQH9_SPHS4</name>
<protein>
    <submittedName>
        <fullName evidence="2">Uncharacterized protein</fullName>
    </submittedName>
</protein>
<accession>A0A0C9TQH9</accession>
<reference evidence="2 4" key="1">
    <citation type="submission" date="2014-06" db="EMBL/GenBank/DDBJ databases">
        <title>Evolutionary Origins and Diversification of the Mycorrhizal Mutualists.</title>
        <authorList>
            <consortium name="DOE Joint Genome Institute"/>
            <consortium name="Mycorrhizal Genomics Consortium"/>
            <person name="Kohler A."/>
            <person name="Kuo A."/>
            <person name="Nagy L.G."/>
            <person name="Floudas D."/>
            <person name="Copeland A."/>
            <person name="Barry K.W."/>
            <person name="Cichocki N."/>
            <person name="Veneault-Fourrey C."/>
            <person name="LaButti K."/>
            <person name="Lindquist E.A."/>
            <person name="Lipzen A."/>
            <person name="Lundell T."/>
            <person name="Morin E."/>
            <person name="Murat C."/>
            <person name="Riley R."/>
            <person name="Ohm R."/>
            <person name="Sun H."/>
            <person name="Tunlid A."/>
            <person name="Henrissat B."/>
            <person name="Grigoriev I.V."/>
            <person name="Hibbett D.S."/>
            <person name="Martin F."/>
        </authorList>
    </citation>
    <scope>NUCLEOTIDE SEQUENCE [LARGE SCALE GENOMIC DNA]</scope>
    <source>
        <strain evidence="2 4">SS14</strain>
    </source>
</reference>
<feature type="compositionally biased region" description="Basic and acidic residues" evidence="1">
    <location>
        <begin position="26"/>
        <end position="36"/>
    </location>
</feature>
<gene>
    <name evidence="3" type="ORF">M422DRAFT_33147</name>
    <name evidence="2" type="ORF">M422DRAFT_39259</name>
</gene>
<evidence type="ECO:0000313" key="3">
    <source>
        <dbReference type="EMBL" id="KIJ38752.1"/>
    </source>
</evidence>
<evidence type="ECO:0000313" key="4">
    <source>
        <dbReference type="Proteomes" id="UP000054279"/>
    </source>
</evidence>